<gene>
    <name evidence="3" type="ORF">MR241_09610</name>
</gene>
<feature type="transmembrane region" description="Helical" evidence="2">
    <location>
        <begin position="278"/>
        <end position="305"/>
    </location>
</feature>
<dbReference type="EMBL" id="JALEMU010000162">
    <property type="protein sequence ID" value="MCI5756533.1"/>
    <property type="molecule type" value="Genomic_DNA"/>
</dbReference>
<accession>A0AAE3FL54</accession>
<comment type="caution">
    <text evidence="3">The sequence shown here is derived from an EMBL/GenBank/DDBJ whole genome shotgun (WGS) entry which is preliminary data.</text>
</comment>
<evidence type="ECO:0000313" key="3">
    <source>
        <dbReference type="EMBL" id="MCI5756533.1"/>
    </source>
</evidence>
<evidence type="ECO:0000256" key="2">
    <source>
        <dbReference type="SAM" id="Phobius"/>
    </source>
</evidence>
<keyword evidence="2" id="KW-0472">Membrane</keyword>
<reference evidence="3 4" key="1">
    <citation type="submission" date="2022-03" db="EMBL/GenBank/DDBJ databases">
        <title>Metagenome-assembled genomes from swine fecal metagenomes.</title>
        <authorList>
            <person name="Holman D.B."/>
            <person name="Kommadath A."/>
        </authorList>
    </citation>
    <scope>NUCLEOTIDE SEQUENCE [LARGE SCALE GENOMIC DNA]</scope>
    <source>
        <strain evidence="3">SUG147</strain>
    </source>
</reference>
<feature type="transmembrane region" description="Helical" evidence="2">
    <location>
        <begin position="249"/>
        <end position="272"/>
    </location>
</feature>
<dbReference type="InterPro" id="IPR006938">
    <property type="entry name" value="DUF624"/>
</dbReference>
<feature type="transmembrane region" description="Helical" evidence="2">
    <location>
        <begin position="56"/>
        <end position="76"/>
    </location>
</feature>
<dbReference type="Pfam" id="PF04854">
    <property type="entry name" value="DUF624"/>
    <property type="match status" value="1"/>
</dbReference>
<feature type="region of interest" description="Disordered" evidence="1">
    <location>
        <begin position="324"/>
        <end position="345"/>
    </location>
</feature>
<evidence type="ECO:0000313" key="4">
    <source>
        <dbReference type="Proteomes" id="UP001139365"/>
    </source>
</evidence>
<feature type="transmembrane region" description="Helical" evidence="2">
    <location>
        <begin position="179"/>
        <end position="201"/>
    </location>
</feature>
<dbReference type="AlphaFoldDB" id="A0AAE3FL54"/>
<sequence length="345" mass="38779">MAELKKDRNNKKKRHFLYEFFNPKGSGKGLSKEEARQPRNFVNFFKFYSRNFNTMFALNVFAFLGNFPILFGLYALTQNLNVNTTAPASSMFGPLYGAMTAGGANPISAALFGVHGAQAKISLPTTATYVFFGLAALVFLTFGIVNLATAYVMRNIVKGDPSMLFSDIKYSIKRNWKQGMLLGIIDLLFILVIAYDLFFFYAGSISAVMGFMLGVMVIVAMIYTMMRYYMYIMLVTFDLSIYKILKNSFIFAILGFRRNIVAFLGAVAVALFDYWLLITVFPVGIILPTLILVSLVGFMGIYAAYPKVKEVMIDPYYVSDNVGAKKRGEEEDEAPEEEPIFRDRG</sequence>
<evidence type="ECO:0000256" key="1">
    <source>
        <dbReference type="SAM" id="MobiDB-lite"/>
    </source>
</evidence>
<dbReference type="Proteomes" id="UP001139365">
    <property type="component" value="Unassembled WGS sequence"/>
</dbReference>
<keyword evidence="2" id="KW-0812">Transmembrane</keyword>
<keyword evidence="2" id="KW-1133">Transmembrane helix</keyword>
<name>A0AAE3FL54_9BACT</name>
<organism evidence="3 4">
    <name type="scientific">Candidatus Colimorpha enterica</name>
    <dbReference type="NCBI Taxonomy" id="3083063"/>
    <lineage>
        <taxon>Bacteria</taxon>
        <taxon>Pseudomonadati</taxon>
        <taxon>Bacteroidota</taxon>
        <taxon>Bacteroidia</taxon>
        <taxon>Bacteroidales</taxon>
        <taxon>Candidatus Colimorpha</taxon>
    </lineage>
</organism>
<feature type="transmembrane region" description="Helical" evidence="2">
    <location>
        <begin position="129"/>
        <end position="153"/>
    </location>
</feature>
<protein>
    <submittedName>
        <fullName evidence="3">DUF624 domain-containing protein</fullName>
    </submittedName>
</protein>
<proteinExistence type="predicted"/>
<feature type="transmembrane region" description="Helical" evidence="2">
    <location>
        <begin position="207"/>
        <end position="229"/>
    </location>
</feature>